<dbReference type="Pfam" id="PF02635">
    <property type="entry name" value="DsrE"/>
    <property type="match status" value="1"/>
</dbReference>
<evidence type="ECO:0000313" key="1">
    <source>
        <dbReference type="EMBL" id="CCK76056.1"/>
    </source>
</evidence>
<evidence type="ECO:0000313" key="2">
    <source>
        <dbReference type="Proteomes" id="UP000032749"/>
    </source>
</evidence>
<name>R4YMA7_OLEAN</name>
<dbReference type="SUPFAM" id="SSF75169">
    <property type="entry name" value="DsrEFH-like"/>
    <property type="match status" value="1"/>
</dbReference>
<proteinExistence type="predicted"/>
<gene>
    <name evidence="1" type="ORF">OLEAN_C18800</name>
</gene>
<dbReference type="InterPro" id="IPR027396">
    <property type="entry name" value="DsrEFH-like"/>
</dbReference>
<sequence length="113" mass="12598">MTLIILKTAPTPDLEPVELLLALAAFEQNPKLLLLGPGIYHANRLQQEKKPQGKAAAKVLSVLPMYDCEEILISQSDLAQLSLEVEDLQAFCRLVTDDEIKQLIQQSKHCVTF</sequence>
<dbReference type="KEGG" id="oai:OLEAN_C18800"/>
<dbReference type="HOGENOM" id="CLU_155943_0_1_6"/>
<dbReference type="Proteomes" id="UP000032749">
    <property type="component" value="Chromosome"/>
</dbReference>
<accession>R4YMA7</accession>
<dbReference type="Gene3D" id="3.40.1260.10">
    <property type="entry name" value="DsrEFH-like"/>
    <property type="match status" value="1"/>
</dbReference>
<protein>
    <submittedName>
        <fullName evidence="1">DsrF protein</fullName>
    </submittedName>
</protein>
<organism evidence="1 2">
    <name type="scientific">Oleispira antarctica RB-8</name>
    <dbReference type="NCBI Taxonomy" id="698738"/>
    <lineage>
        <taxon>Bacteria</taxon>
        <taxon>Pseudomonadati</taxon>
        <taxon>Pseudomonadota</taxon>
        <taxon>Gammaproteobacteria</taxon>
        <taxon>Oceanospirillales</taxon>
        <taxon>Oceanospirillaceae</taxon>
        <taxon>Oleispira</taxon>
    </lineage>
</organism>
<keyword evidence="2" id="KW-1185">Reference proteome</keyword>
<dbReference type="EMBL" id="FO203512">
    <property type="protein sequence ID" value="CCK76056.1"/>
    <property type="molecule type" value="Genomic_DNA"/>
</dbReference>
<dbReference type="STRING" id="698738.OLEAN_C18800"/>
<dbReference type="InterPro" id="IPR003787">
    <property type="entry name" value="Sulphur_relay_DsrE/F-like"/>
</dbReference>
<reference evidence="1 2" key="1">
    <citation type="journal article" date="2013" name="Nat. Commun.">
        <title>Genome sequence and functional genomic analysis of the oil-degrading bacterium Oleispira antarctica.</title>
        <authorList>
            <person name="Kube M."/>
            <person name="Chernikova T.N."/>
            <person name="Al-Ramahi Y."/>
            <person name="Beloqui A."/>
            <person name="Lopez-Cortez N."/>
            <person name="Guazzaroni M.E."/>
            <person name="Heipieper H.J."/>
            <person name="Klages S."/>
            <person name="Kotsyurbenko O.R."/>
            <person name="Langer I."/>
            <person name="Nechitaylo T.Y."/>
            <person name="Lunsdorf H."/>
            <person name="Fernandez M."/>
            <person name="Juarez S."/>
            <person name="Ciordia S."/>
            <person name="Singer A."/>
            <person name="Kagan O."/>
            <person name="Egorova O."/>
            <person name="Petit P.A."/>
            <person name="Stogios P."/>
            <person name="Kim Y."/>
            <person name="Tchigvintsev A."/>
            <person name="Flick R."/>
            <person name="Denaro R."/>
            <person name="Genovese M."/>
            <person name="Albar J.P."/>
            <person name="Reva O.N."/>
            <person name="Martinez-Gomariz M."/>
            <person name="Tran H."/>
            <person name="Ferrer M."/>
            <person name="Savchenko A."/>
            <person name="Yakunin A.F."/>
            <person name="Yakimov M.M."/>
            <person name="Golyshina O.V."/>
            <person name="Reinhardt R."/>
            <person name="Golyshin P.N."/>
        </authorList>
    </citation>
    <scope>NUCLEOTIDE SEQUENCE [LARGE SCALE GENOMIC DNA]</scope>
</reference>
<dbReference type="OrthoDB" id="9789418at2"/>
<dbReference type="AlphaFoldDB" id="R4YMA7"/>